<comment type="caution">
    <text evidence="3">The sequence shown here is derived from an EMBL/GenBank/DDBJ whole genome shotgun (WGS) entry which is preliminary data.</text>
</comment>
<dbReference type="Gene3D" id="3.40.630.30">
    <property type="match status" value="1"/>
</dbReference>
<dbReference type="HOGENOM" id="CLU_1364010_0_0_11"/>
<dbReference type="PATRIC" id="fig|396014.3.peg.366"/>
<sequence>MRPLPGAPPEDLGDGVVTLRLRRESDAPQITRGRRDQEARRWLGDAGAVDASPAAAVERARMQWSTGRSAPFVIADARTDEPLGQIRLMIHDDAARLVYIVYPEIRGLGVATRAVRLITRWALQELGLRTIVLEADVRNAASIRVAEKAGYRRRADRPEPHDRDRDGDRSPEAGRSPAPGDAPVVAVFESGPEPSLEPEE</sequence>
<dbReference type="SUPFAM" id="SSF55729">
    <property type="entry name" value="Acyl-CoA N-acyltransferases (Nat)"/>
    <property type="match status" value="1"/>
</dbReference>
<dbReference type="Proteomes" id="UP000023067">
    <property type="component" value="Unassembled WGS sequence"/>
</dbReference>
<dbReference type="STRING" id="396014.BF93_06875"/>
<accession>Z9JY43</accession>
<proteinExistence type="predicted"/>
<dbReference type="eggNOG" id="COG1670">
    <property type="taxonomic scope" value="Bacteria"/>
</dbReference>
<dbReference type="InterPro" id="IPR051531">
    <property type="entry name" value="N-acetyltransferase"/>
</dbReference>
<dbReference type="EMBL" id="JDYK01000002">
    <property type="protein sequence ID" value="EWS82741.1"/>
    <property type="molecule type" value="Genomic_DNA"/>
</dbReference>
<keyword evidence="4" id="KW-1185">Reference proteome</keyword>
<evidence type="ECO:0000313" key="4">
    <source>
        <dbReference type="Proteomes" id="UP000023067"/>
    </source>
</evidence>
<dbReference type="GO" id="GO:0016747">
    <property type="term" value="F:acyltransferase activity, transferring groups other than amino-acyl groups"/>
    <property type="evidence" value="ECO:0007669"/>
    <property type="project" value="InterPro"/>
</dbReference>
<evidence type="ECO:0000313" key="3">
    <source>
        <dbReference type="EMBL" id="EWS82741.1"/>
    </source>
</evidence>
<feature type="compositionally biased region" description="Basic and acidic residues" evidence="1">
    <location>
        <begin position="156"/>
        <end position="172"/>
    </location>
</feature>
<name>Z9JY43_9MICO</name>
<dbReference type="PROSITE" id="PS51186">
    <property type="entry name" value="GNAT"/>
    <property type="match status" value="1"/>
</dbReference>
<dbReference type="RefSeq" id="WP_051486397.1">
    <property type="nucleotide sequence ID" value="NZ_BAAAOW010000001.1"/>
</dbReference>
<dbReference type="PANTHER" id="PTHR43792">
    <property type="entry name" value="GNAT FAMILY, PUTATIVE (AFU_ORTHOLOGUE AFUA_3G00765)-RELATED-RELATED"/>
    <property type="match status" value="1"/>
</dbReference>
<gene>
    <name evidence="3" type="ORF">BF93_06875</name>
</gene>
<evidence type="ECO:0000256" key="1">
    <source>
        <dbReference type="SAM" id="MobiDB-lite"/>
    </source>
</evidence>
<dbReference type="InterPro" id="IPR016181">
    <property type="entry name" value="Acyl_CoA_acyltransferase"/>
</dbReference>
<dbReference type="InterPro" id="IPR000182">
    <property type="entry name" value="GNAT_dom"/>
</dbReference>
<dbReference type="AlphaFoldDB" id="Z9JY43"/>
<dbReference type="CDD" id="cd04301">
    <property type="entry name" value="NAT_SF"/>
    <property type="match status" value="1"/>
</dbReference>
<organism evidence="3 4">
    <name type="scientific">Brachybacterium phenoliresistens</name>
    <dbReference type="NCBI Taxonomy" id="396014"/>
    <lineage>
        <taxon>Bacteria</taxon>
        <taxon>Bacillati</taxon>
        <taxon>Actinomycetota</taxon>
        <taxon>Actinomycetes</taxon>
        <taxon>Micrococcales</taxon>
        <taxon>Dermabacteraceae</taxon>
        <taxon>Brachybacterium</taxon>
    </lineage>
</organism>
<protein>
    <submittedName>
        <fullName evidence="3">Acetyltransferase</fullName>
    </submittedName>
</protein>
<keyword evidence="3" id="KW-0808">Transferase</keyword>
<feature type="domain" description="N-acetyltransferase" evidence="2">
    <location>
        <begin position="17"/>
        <end position="168"/>
    </location>
</feature>
<feature type="region of interest" description="Disordered" evidence="1">
    <location>
        <begin position="148"/>
        <end position="200"/>
    </location>
</feature>
<reference evidence="3 4" key="1">
    <citation type="submission" date="2014-02" db="EMBL/GenBank/DDBJ databases">
        <title>Genome sequence of Brachybacterium phenoliresistens strain W13A50.</title>
        <authorList>
            <person name="Wang X."/>
        </authorList>
    </citation>
    <scope>NUCLEOTIDE SEQUENCE [LARGE SCALE GENOMIC DNA]</scope>
    <source>
        <strain evidence="3 4">W13A50</strain>
    </source>
</reference>
<dbReference type="Pfam" id="PF13302">
    <property type="entry name" value="Acetyltransf_3"/>
    <property type="match status" value="1"/>
</dbReference>
<evidence type="ECO:0000259" key="2">
    <source>
        <dbReference type="PROSITE" id="PS51186"/>
    </source>
</evidence>